<evidence type="ECO:0000313" key="3">
    <source>
        <dbReference type="Proteomes" id="UP001321473"/>
    </source>
</evidence>
<keyword evidence="1" id="KW-1133">Transmembrane helix</keyword>
<organism evidence="2 3">
    <name type="scientific">Amblyomma americanum</name>
    <name type="common">Lone star tick</name>
    <dbReference type="NCBI Taxonomy" id="6943"/>
    <lineage>
        <taxon>Eukaryota</taxon>
        <taxon>Metazoa</taxon>
        <taxon>Ecdysozoa</taxon>
        <taxon>Arthropoda</taxon>
        <taxon>Chelicerata</taxon>
        <taxon>Arachnida</taxon>
        <taxon>Acari</taxon>
        <taxon>Parasitiformes</taxon>
        <taxon>Ixodida</taxon>
        <taxon>Ixodoidea</taxon>
        <taxon>Ixodidae</taxon>
        <taxon>Amblyomminae</taxon>
        <taxon>Amblyomma</taxon>
    </lineage>
</organism>
<evidence type="ECO:0000313" key="2">
    <source>
        <dbReference type="EMBL" id="KAK8783156.1"/>
    </source>
</evidence>
<dbReference type="Proteomes" id="UP001321473">
    <property type="component" value="Unassembled WGS sequence"/>
</dbReference>
<comment type="caution">
    <text evidence="2">The sequence shown here is derived from an EMBL/GenBank/DDBJ whole genome shotgun (WGS) entry which is preliminary data.</text>
</comment>
<evidence type="ECO:0000256" key="1">
    <source>
        <dbReference type="SAM" id="Phobius"/>
    </source>
</evidence>
<gene>
    <name evidence="2" type="ORF">V5799_015506</name>
</gene>
<dbReference type="AlphaFoldDB" id="A0AAQ4F7U0"/>
<keyword evidence="3" id="KW-1185">Reference proteome</keyword>
<name>A0AAQ4F7U0_AMBAM</name>
<reference evidence="2 3" key="1">
    <citation type="journal article" date="2023" name="Arcadia Sci">
        <title>De novo assembly of a long-read Amblyomma americanum tick genome.</title>
        <authorList>
            <person name="Chou S."/>
            <person name="Poskanzer K.E."/>
            <person name="Rollins M."/>
            <person name="Thuy-Boun P.S."/>
        </authorList>
    </citation>
    <scope>NUCLEOTIDE SEQUENCE [LARGE SCALE GENOMIC DNA]</scope>
    <source>
        <strain evidence="2">F_SG_1</strain>
        <tissue evidence="2">Salivary glands</tissue>
    </source>
</reference>
<keyword evidence="1" id="KW-0812">Transmembrane</keyword>
<keyword evidence="1" id="KW-0472">Membrane</keyword>
<accession>A0AAQ4F7U0</accession>
<sequence>MDVAWRARGLRDLLPVNVTLVLVAFVVVSLVALAWSHVAMLVRAWKMLRKVPGPPDWLPMAYVAGAKNAVSNQSSTPEEFKLRKPASIMSNPAVPWLSLNTSQTAKRRMRTIT</sequence>
<feature type="transmembrane region" description="Helical" evidence="1">
    <location>
        <begin position="20"/>
        <end position="42"/>
    </location>
</feature>
<dbReference type="EMBL" id="JARKHS020005834">
    <property type="protein sequence ID" value="KAK8783156.1"/>
    <property type="molecule type" value="Genomic_DNA"/>
</dbReference>
<proteinExistence type="predicted"/>
<protein>
    <submittedName>
        <fullName evidence="2">Uncharacterized protein</fullName>
    </submittedName>
</protein>